<comment type="caution">
    <text evidence="8">The sequence shown here is derived from an EMBL/GenBank/DDBJ whole genome shotgun (WGS) entry which is preliminary data.</text>
</comment>
<dbReference type="Gene3D" id="3.40.50.1110">
    <property type="entry name" value="SGNH hydrolase"/>
    <property type="match status" value="1"/>
</dbReference>
<keyword evidence="3 4" id="KW-0408">Iron</keyword>
<dbReference type="InterPro" id="IPR036909">
    <property type="entry name" value="Cyt_c-like_dom_sf"/>
</dbReference>
<dbReference type="Gene3D" id="2.120.10.30">
    <property type="entry name" value="TolB, C-terminal domain"/>
    <property type="match status" value="1"/>
</dbReference>
<dbReference type="PROSITE" id="PS51007">
    <property type="entry name" value="CYTC"/>
    <property type="match status" value="1"/>
</dbReference>
<dbReference type="Proteomes" id="UP000534294">
    <property type="component" value="Unassembled WGS sequence"/>
</dbReference>
<dbReference type="SUPFAM" id="SSF63829">
    <property type="entry name" value="Calcium-dependent phosphotriesterase"/>
    <property type="match status" value="1"/>
</dbReference>
<dbReference type="Pfam" id="PF00034">
    <property type="entry name" value="Cytochrom_C"/>
    <property type="match status" value="1"/>
</dbReference>
<organism evidence="8 9">
    <name type="scientific">Prosthecobacter dejongeii</name>
    <dbReference type="NCBI Taxonomy" id="48465"/>
    <lineage>
        <taxon>Bacteria</taxon>
        <taxon>Pseudomonadati</taxon>
        <taxon>Verrucomicrobiota</taxon>
        <taxon>Verrucomicrobiia</taxon>
        <taxon>Verrucomicrobiales</taxon>
        <taxon>Verrucomicrobiaceae</taxon>
        <taxon>Prosthecobacter</taxon>
    </lineage>
</organism>
<feature type="compositionally biased region" description="Low complexity" evidence="5">
    <location>
        <begin position="344"/>
        <end position="372"/>
    </location>
</feature>
<dbReference type="InterPro" id="IPR011989">
    <property type="entry name" value="ARM-like"/>
</dbReference>
<dbReference type="Gene3D" id="1.10.760.10">
    <property type="entry name" value="Cytochrome c-like domain"/>
    <property type="match status" value="1"/>
</dbReference>
<dbReference type="Pfam" id="PF06283">
    <property type="entry name" value="ThuA"/>
    <property type="match status" value="1"/>
</dbReference>
<keyword evidence="1 4" id="KW-0349">Heme</keyword>
<dbReference type="RefSeq" id="WP_184209109.1">
    <property type="nucleotide sequence ID" value="NZ_JACHIF010000005.1"/>
</dbReference>
<evidence type="ECO:0000259" key="7">
    <source>
        <dbReference type="PROSITE" id="PS51007"/>
    </source>
</evidence>
<dbReference type="NCBIfam" id="TIGR02604">
    <property type="entry name" value="Piru_Ver_Nterm"/>
    <property type="match status" value="1"/>
</dbReference>
<evidence type="ECO:0000256" key="6">
    <source>
        <dbReference type="SAM" id="SignalP"/>
    </source>
</evidence>
<dbReference type="GO" id="GO:0046872">
    <property type="term" value="F:metal ion binding"/>
    <property type="evidence" value="ECO:0007669"/>
    <property type="project" value="UniProtKB-KW"/>
</dbReference>
<dbReference type="InterPro" id="IPR055557">
    <property type="entry name" value="DUF7133"/>
</dbReference>
<dbReference type="SUPFAM" id="SSF52317">
    <property type="entry name" value="Class I glutamine amidotransferase-like"/>
    <property type="match status" value="1"/>
</dbReference>
<dbReference type="Gene3D" id="1.25.10.10">
    <property type="entry name" value="Leucine-rich Repeat Variant"/>
    <property type="match status" value="1"/>
</dbReference>
<dbReference type="InterPro" id="IPR029062">
    <property type="entry name" value="Class_I_gatase-like"/>
</dbReference>
<dbReference type="PANTHER" id="PTHR33546">
    <property type="entry name" value="LARGE, MULTIFUNCTIONAL SECRETED PROTEIN-RELATED"/>
    <property type="match status" value="1"/>
</dbReference>
<dbReference type="GO" id="GO:0020037">
    <property type="term" value="F:heme binding"/>
    <property type="evidence" value="ECO:0007669"/>
    <property type="project" value="InterPro"/>
</dbReference>
<feature type="chain" id="PRO_5031390174" evidence="6">
    <location>
        <begin position="18"/>
        <end position="1393"/>
    </location>
</feature>
<evidence type="ECO:0000313" key="9">
    <source>
        <dbReference type="Proteomes" id="UP000534294"/>
    </source>
</evidence>
<evidence type="ECO:0000256" key="2">
    <source>
        <dbReference type="ARBA" id="ARBA00022723"/>
    </source>
</evidence>
<dbReference type="InterPro" id="IPR029010">
    <property type="entry name" value="ThuA-like"/>
</dbReference>
<dbReference type="InterPro" id="IPR036514">
    <property type="entry name" value="SGNH_hydro_sf"/>
</dbReference>
<gene>
    <name evidence="8" type="ORF">HNQ64_002621</name>
</gene>
<dbReference type="InterPro" id="IPR011042">
    <property type="entry name" value="6-blade_b-propeller_TolB-like"/>
</dbReference>
<dbReference type="CDD" id="cd01834">
    <property type="entry name" value="SGNH_hydrolase_like_2"/>
    <property type="match status" value="1"/>
</dbReference>
<dbReference type="Pfam" id="PF23500">
    <property type="entry name" value="DUF7133"/>
    <property type="match status" value="1"/>
</dbReference>
<dbReference type="PANTHER" id="PTHR33546:SF1">
    <property type="entry name" value="LARGE, MULTIFUNCTIONAL SECRETED PROTEIN"/>
    <property type="match status" value="1"/>
</dbReference>
<dbReference type="Gene3D" id="3.40.50.880">
    <property type="match status" value="1"/>
</dbReference>
<dbReference type="SUPFAM" id="SSF46626">
    <property type="entry name" value="Cytochrome c"/>
    <property type="match status" value="1"/>
</dbReference>
<name>A0A7W8DQD6_9BACT</name>
<dbReference type="InterPro" id="IPR016024">
    <property type="entry name" value="ARM-type_fold"/>
</dbReference>
<evidence type="ECO:0000256" key="4">
    <source>
        <dbReference type="PROSITE-ProRule" id="PRU00433"/>
    </source>
</evidence>
<dbReference type="GO" id="GO:0009055">
    <property type="term" value="F:electron transfer activity"/>
    <property type="evidence" value="ECO:0007669"/>
    <property type="project" value="InterPro"/>
</dbReference>
<proteinExistence type="predicted"/>
<feature type="region of interest" description="Disordered" evidence="5">
    <location>
        <begin position="323"/>
        <end position="373"/>
    </location>
</feature>
<dbReference type="GO" id="GO:0016788">
    <property type="term" value="F:hydrolase activity, acting on ester bonds"/>
    <property type="evidence" value="ECO:0007669"/>
    <property type="project" value="UniProtKB-ARBA"/>
</dbReference>
<dbReference type="SUPFAM" id="SSF52266">
    <property type="entry name" value="SGNH hydrolase"/>
    <property type="match status" value="1"/>
</dbReference>
<dbReference type="SUPFAM" id="SSF48371">
    <property type="entry name" value="ARM repeat"/>
    <property type="match status" value="1"/>
</dbReference>
<feature type="signal peptide" evidence="6">
    <location>
        <begin position="1"/>
        <end position="17"/>
    </location>
</feature>
<sequence length="1393" mass="153230">MKSILLTFVFIASAALGADWLHLPAKPGTANGKKIVLVAGDEEYRTEETCPMLAKILSQKHGFDCTVLFSINPDGGYIDPNFQKNIPGTEALASADLLIIGTRFRQLPDDQLAPFAAFLNAGKPVIGFRTATHAFTGNAKTGDFKWGEFGLKILGEKWVNHHGKHKAEGTRGIVEAANSANDVLRGVGEIFATTDVYGIANLDEKTAKILLRGAVTETMEPSSKAISGPKNSPMMPLAWLREYTAPNGTAKGQAFCTTLGASVDFADEDLRRLVVNAAYHLVGAKVPEKADVAYVDAFEPTFYGNNSGDHYKKLNRKPADYALGKSPATGLAKPQPKKEEKKPAATAEIPPHAPSAEPAAATAARAQKVAPPSQGERIVLIGNGLAERDVYYSRIETELHLRYPSEELFFRNMGHVGDTPGFRPHPSRISQWAFPGAEKFHPDKQVHHGKGFFSTPDQWLTHLQADTIVAFFGYNESFDGPSKVGNFEAELDAWVKHTLSKAYNGKAAPRVVLVSPIAFENQSATRDLPNGEKENANLILYSAAVETVAKKNGLTFIDLFSPTKELYAKAKVPFTTGGFVPTDAGYQQIAEILATGLYGQQSRVSKADPALLHEAVKQKDWFWNNDYNLVNGVHTHGQRYNPFGPQNYPDEVKKTREMAALRDALIHQVATAKKTDLVVDDSKTHKLPDVPTNYQPSVKNGSTKYLYGEEAVKSLTVPEGYKVELFASEKEFPNLANPMQLSFDDKGRLWVATMPTYPHYRPGDALPDDKILIYEDTDGDGKADKETVFADKLHLPIGFEFAPEGVYVSQEPNLVLIRDTNGDDKADSTEIILGGFDTHDTHHAISAYTADPSGAFILCEGVFLHSNVETPYGPVRCVDGGFFRYSPQRGHLERTAQLSIPNPWGAVFDAWGQDFFLHTSGTSMNWMLPVSVKPTFGSKTPSTPDLVPEGQKVRPTSGLEVVSSRHFPDEVQGDLILCNAIGFLGIKQHQIVDDSTGWKTTFRQDLLKSTDGNFRPVDLEFAPDGSLYVIDWHNVLVGHMQHNARDPLRDHVHGRIYRITYPSRPLVKPVPVEGASVTALLNNLKEPELRTRYRTRRELRNHPTSEVLPAVKAWVAALDKNDAQYEHHVLEALWTTWGMNEADESLLRQLLNAKDFHARAAAVRVLRYNHHRIADHAALLEKAAADEHGRVRLEAIVAASWLPDIAAAKKIVAIGAAKPLDVWSQNAAKTATDRLAGVAEKEVADHPELAAPAHLNAEGKAQFLAGQKVYFREGHCVTCHQPSGKGLDPAFPSLEKSPWVTGDSDRLIKLAMYGLMGPLEINGKKYDGQVPMTPFAGMLKDDEMAAVLTFVRNSFGNKADPIQPTQVKAIRDANVGRVQFYTTEELLKQHPMK</sequence>
<keyword evidence="9" id="KW-1185">Reference proteome</keyword>
<evidence type="ECO:0000256" key="5">
    <source>
        <dbReference type="SAM" id="MobiDB-lite"/>
    </source>
</evidence>
<protein>
    <submittedName>
        <fullName evidence="8">Mono/diheme cytochrome c family protein/glucose/arabinose dehydrogenase</fullName>
    </submittedName>
</protein>
<feature type="domain" description="Cytochrome c" evidence="7">
    <location>
        <begin position="1261"/>
        <end position="1355"/>
    </location>
</feature>
<evidence type="ECO:0000313" key="8">
    <source>
        <dbReference type="EMBL" id="MBB5038358.1"/>
    </source>
</evidence>
<keyword evidence="6" id="KW-0732">Signal</keyword>
<dbReference type="InterPro" id="IPR009056">
    <property type="entry name" value="Cyt_c-like_dom"/>
</dbReference>
<dbReference type="EMBL" id="JACHIF010000005">
    <property type="protein sequence ID" value="MBB5038358.1"/>
    <property type="molecule type" value="Genomic_DNA"/>
</dbReference>
<dbReference type="InterPro" id="IPR013428">
    <property type="entry name" value="Membrane-bound_put_N"/>
</dbReference>
<reference evidence="8 9" key="1">
    <citation type="submission" date="2020-08" db="EMBL/GenBank/DDBJ databases">
        <title>Genomic Encyclopedia of Type Strains, Phase IV (KMG-IV): sequencing the most valuable type-strain genomes for metagenomic binning, comparative biology and taxonomic classification.</title>
        <authorList>
            <person name="Goeker M."/>
        </authorList>
    </citation>
    <scope>NUCLEOTIDE SEQUENCE [LARGE SCALE GENOMIC DNA]</scope>
    <source>
        <strain evidence="8 9">DSM 12251</strain>
    </source>
</reference>
<evidence type="ECO:0000256" key="3">
    <source>
        <dbReference type="ARBA" id="ARBA00023004"/>
    </source>
</evidence>
<keyword evidence="2 4" id="KW-0479">Metal-binding</keyword>
<evidence type="ECO:0000256" key="1">
    <source>
        <dbReference type="ARBA" id="ARBA00022617"/>
    </source>
</evidence>
<accession>A0A7W8DQD6</accession>